<organism evidence="2 3">
    <name type="scientific">Rhizobium vallis</name>
    <dbReference type="NCBI Taxonomy" id="634290"/>
    <lineage>
        <taxon>Bacteria</taxon>
        <taxon>Pseudomonadati</taxon>
        <taxon>Pseudomonadota</taxon>
        <taxon>Alphaproteobacteria</taxon>
        <taxon>Hyphomicrobiales</taxon>
        <taxon>Rhizobiaceae</taxon>
        <taxon>Rhizobium/Agrobacterium group</taxon>
        <taxon>Rhizobium</taxon>
    </lineage>
</organism>
<gene>
    <name evidence="2" type="ORF">EFQ99_06780</name>
</gene>
<dbReference type="EMBL" id="RJTH01000002">
    <property type="protein sequence ID" value="RUM25994.1"/>
    <property type="molecule type" value="Genomic_DNA"/>
</dbReference>
<comment type="caution">
    <text evidence="2">The sequence shown here is derived from an EMBL/GenBank/DDBJ whole genome shotgun (WGS) entry which is preliminary data.</text>
</comment>
<protein>
    <submittedName>
        <fullName evidence="2">Glycosyltransferase family 1 protein</fullName>
    </submittedName>
</protein>
<dbReference type="Proteomes" id="UP000278823">
    <property type="component" value="Unassembled WGS sequence"/>
</dbReference>
<dbReference type="GO" id="GO:0016740">
    <property type="term" value="F:transferase activity"/>
    <property type="evidence" value="ECO:0007669"/>
    <property type="project" value="UniProtKB-KW"/>
</dbReference>
<accession>A0A3S0SCU0</accession>
<keyword evidence="2" id="KW-0808">Transferase</keyword>
<reference evidence="3" key="1">
    <citation type="submission" date="2018-11" db="EMBL/GenBank/DDBJ databases">
        <title>Rhizobium chutanense sp. nov., isolated from root nodules of Phaseolus vulgaris in China.</title>
        <authorList>
            <person name="Huo Y."/>
        </authorList>
    </citation>
    <scope>NUCLEOTIDE SEQUENCE [LARGE SCALE GENOMIC DNA]</scope>
    <source>
        <strain evidence="3">CCBAU 65647</strain>
    </source>
</reference>
<dbReference type="RefSeq" id="WP_126920052.1">
    <property type="nucleotide sequence ID" value="NZ_ML133687.1"/>
</dbReference>
<dbReference type="Pfam" id="PF13524">
    <property type="entry name" value="Glyco_trans_1_2"/>
    <property type="match status" value="1"/>
</dbReference>
<sequence>MRIVIFDTYYRQFLTRHYAANPKLADRSFEDQRRNLLSQFFGTSDFYSRHLNNLGWEAHDLIGNCVPLQMAWARENDFHIREFSLKIPHRFFRVPLIGPLLSSMPGLLDVAVAQIRKLKPDVLYCQDLSFFPGRVLKELKSDIRLIVGQIASPLPPSDFLSGYDLILTSFPHFVERIQALGIRSEYFRIAFERRVLDELGAVEKDIDISFVGGISAHHKNAIPILEHLARNTNIAFFGYGANNLPQGSPILAAHRGEVWGLDMYRALARSRITINRHIAVAEKYANNMRLYEATGVGALLLTDSKSNLGDLFVEGQEVVSYSDARDAVKQINRLLLEHDEINQIAAAGQRRTFSEHTYEHRMHELIGILGRHIDGRGRHA</sequence>
<evidence type="ECO:0000313" key="3">
    <source>
        <dbReference type="Proteomes" id="UP000278823"/>
    </source>
</evidence>
<dbReference type="AlphaFoldDB" id="A0A3S0SCU0"/>
<evidence type="ECO:0000313" key="2">
    <source>
        <dbReference type="EMBL" id="RUM25994.1"/>
    </source>
</evidence>
<name>A0A3S0SCU0_9HYPH</name>
<evidence type="ECO:0000259" key="1">
    <source>
        <dbReference type="Pfam" id="PF13524"/>
    </source>
</evidence>
<dbReference type="OrthoDB" id="7297944at2"/>
<dbReference type="SUPFAM" id="SSF53756">
    <property type="entry name" value="UDP-Glycosyltransferase/glycogen phosphorylase"/>
    <property type="match status" value="1"/>
</dbReference>
<feature type="domain" description="Spore protein YkvP/CgeB glycosyl transferase-like" evidence="1">
    <location>
        <begin position="224"/>
        <end position="366"/>
    </location>
</feature>
<dbReference type="InterPro" id="IPR055259">
    <property type="entry name" value="YkvP/CgeB_Glyco_trans-like"/>
</dbReference>
<proteinExistence type="predicted"/>
<keyword evidence="3" id="KW-1185">Reference proteome</keyword>